<dbReference type="InterPro" id="IPR029018">
    <property type="entry name" value="Hex-like_dom2"/>
</dbReference>
<organism evidence="8 9">
    <name type="scientific">Tritrichomonas musculus</name>
    <dbReference type="NCBI Taxonomy" id="1915356"/>
    <lineage>
        <taxon>Eukaryota</taxon>
        <taxon>Metamonada</taxon>
        <taxon>Parabasalia</taxon>
        <taxon>Tritrichomonadida</taxon>
        <taxon>Tritrichomonadidae</taxon>
        <taxon>Tritrichomonas</taxon>
    </lineage>
</organism>
<comment type="caution">
    <text evidence="8">The sequence shown here is derived from an EMBL/GenBank/DDBJ whole genome shotgun (WGS) entry which is preliminary data.</text>
</comment>
<dbReference type="EMBL" id="JAPFFF010000018">
    <property type="protein sequence ID" value="KAK8860996.1"/>
    <property type="molecule type" value="Genomic_DNA"/>
</dbReference>
<protein>
    <recommendedName>
        <fullName evidence="3">beta-N-acetylhexosaminidase</fullName>
        <ecNumber evidence="3">3.2.1.52</ecNumber>
    </recommendedName>
</protein>
<dbReference type="Pfam" id="PF00728">
    <property type="entry name" value="Glyco_hydro_20"/>
    <property type="match status" value="1"/>
</dbReference>
<dbReference type="Proteomes" id="UP001470230">
    <property type="component" value="Unassembled WGS sequence"/>
</dbReference>
<evidence type="ECO:0000259" key="6">
    <source>
        <dbReference type="Pfam" id="PF00728"/>
    </source>
</evidence>
<keyword evidence="5" id="KW-0326">Glycosidase</keyword>
<dbReference type="Pfam" id="PF02838">
    <property type="entry name" value="Glyco_hydro_20b"/>
    <property type="match status" value="1"/>
</dbReference>
<dbReference type="SUPFAM" id="SSF55545">
    <property type="entry name" value="beta-N-acetylhexosaminidase-like domain"/>
    <property type="match status" value="1"/>
</dbReference>
<evidence type="ECO:0000256" key="4">
    <source>
        <dbReference type="ARBA" id="ARBA00022801"/>
    </source>
</evidence>
<sequence>MNIVSLYSMIMQIPKLSVLSGTNITRIIPEPYETHLFNGFYKIPDDLSICISNDVPSSEIVSSYFTKVFDDHTKRQSKVTTCKDENNYQVRIKFDESIINEGYNLTVDEKGVTVKASSLPGFFYASNSLDQLIEKDLSINYLKINDFPRFAHRGLMLDVCRHFFPIPTIKFILTKMAYYKLNVLHWHLTEDQGWRLEIKKYPKLTEIGSKRAASPVIFNRSQLDNVPYGPYFYTQEEVKSLIQYAHNLHIEIIPEIEMPGHSIAALSAYPQYSCTGGPFEPRCKWGIEEEVYCAGNDDTIRFLEDIIDETASIFDSKYFHIGGDECPKDRWSKCPKCQKRIKDNNLKDENELQSWFMKHFVDHLSKKGKKAICWDDVINDTVIDKETIVMTWHDPSIAVKATSQGHKVIMCPTSSLYFDFAQNVQDPYEYIGGFTTLKKVYSYNPSEGFPPENEKLILGAQANLWTEHIHTNEELLWKTFPRLLALSEVVWTPNEKKSWDIFEKKLKYKHINKLKREGVDPAPTDLMHVAEWKCEGKGTWEKNNWTITQTCPRPGKFSVDFTFLEGGRTQIKNIEIMNEGEIVGSDNHLSFIGPKNNITMNYKIEVVKKQRFTEVFLLGQLKCKKPSHGKIYMDYYYKVAESLDQDVIF</sequence>
<evidence type="ECO:0000256" key="3">
    <source>
        <dbReference type="ARBA" id="ARBA00012663"/>
    </source>
</evidence>
<evidence type="ECO:0000259" key="7">
    <source>
        <dbReference type="Pfam" id="PF02838"/>
    </source>
</evidence>
<evidence type="ECO:0000256" key="5">
    <source>
        <dbReference type="ARBA" id="ARBA00023295"/>
    </source>
</evidence>
<accession>A0ABR2IDR7</accession>
<dbReference type="InterPro" id="IPR015883">
    <property type="entry name" value="Glyco_hydro_20_cat"/>
</dbReference>
<dbReference type="InterPro" id="IPR017853">
    <property type="entry name" value="GH"/>
</dbReference>
<dbReference type="PRINTS" id="PR00738">
    <property type="entry name" value="GLHYDRLASE20"/>
</dbReference>
<comment type="catalytic activity">
    <reaction evidence="1">
        <text>Hydrolysis of terminal non-reducing N-acetyl-D-hexosamine residues in N-acetyl-beta-D-hexosaminides.</text>
        <dbReference type="EC" id="3.2.1.52"/>
    </reaction>
</comment>
<evidence type="ECO:0000256" key="2">
    <source>
        <dbReference type="ARBA" id="ARBA00006285"/>
    </source>
</evidence>
<feature type="domain" description="Glycoside hydrolase family 20 catalytic" evidence="6">
    <location>
        <begin position="150"/>
        <end position="493"/>
    </location>
</feature>
<gene>
    <name evidence="8" type="ORF">M9Y10_012688</name>
</gene>
<evidence type="ECO:0000256" key="1">
    <source>
        <dbReference type="ARBA" id="ARBA00001231"/>
    </source>
</evidence>
<dbReference type="EC" id="3.2.1.52" evidence="3"/>
<comment type="similarity">
    <text evidence="2">Belongs to the glycosyl hydrolase 20 family.</text>
</comment>
<name>A0ABR2IDR7_9EUKA</name>
<dbReference type="InterPro" id="IPR025705">
    <property type="entry name" value="Beta_hexosaminidase_sua/sub"/>
</dbReference>
<evidence type="ECO:0000313" key="9">
    <source>
        <dbReference type="Proteomes" id="UP001470230"/>
    </source>
</evidence>
<proteinExistence type="inferred from homology"/>
<evidence type="ECO:0000313" key="8">
    <source>
        <dbReference type="EMBL" id="KAK8860996.1"/>
    </source>
</evidence>
<feature type="domain" description="Beta-hexosaminidase bacterial type N-terminal" evidence="7">
    <location>
        <begin position="26"/>
        <end position="146"/>
    </location>
</feature>
<dbReference type="InterPro" id="IPR015882">
    <property type="entry name" value="HEX_bac_N"/>
</dbReference>
<dbReference type="PANTHER" id="PTHR22600">
    <property type="entry name" value="BETA-HEXOSAMINIDASE"/>
    <property type="match status" value="1"/>
</dbReference>
<keyword evidence="9" id="KW-1185">Reference proteome</keyword>
<keyword evidence="4" id="KW-0378">Hydrolase</keyword>
<dbReference type="CDD" id="cd06563">
    <property type="entry name" value="GH20_chitobiase-like"/>
    <property type="match status" value="1"/>
</dbReference>
<reference evidence="8 9" key="1">
    <citation type="submission" date="2024-04" db="EMBL/GenBank/DDBJ databases">
        <title>Tritrichomonas musculus Genome.</title>
        <authorList>
            <person name="Alves-Ferreira E."/>
            <person name="Grigg M."/>
            <person name="Lorenzi H."/>
            <person name="Galac M."/>
        </authorList>
    </citation>
    <scope>NUCLEOTIDE SEQUENCE [LARGE SCALE GENOMIC DNA]</scope>
    <source>
        <strain evidence="8 9">EAF2021</strain>
    </source>
</reference>
<dbReference type="Gene3D" id="3.30.379.10">
    <property type="entry name" value="Chitobiase/beta-hexosaminidase domain 2-like"/>
    <property type="match status" value="1"/>
</dbReference>
<dbReference type="Gene3D" id="3.20.20.80">
    <property type="entry name" value="Glycosidases"/>
    <property type="match status" value="1"/>
</dbReference>
<dbReference type="PANTHER" id="PTHR22600:SF57">
    <property type="entry name" value="BETA-N-ACETYLHEXOSAMINIDASE"/>
    <property type="match status" value="1"/>
</dbReference>
<dbReference type="SUPFAM" id="SSF51445">
    <property type="entry name" value="(Trans)glycosidases"/>
    <property type="match status" value="1"/>
</dbReference>